<dbReference type="SUPFAM" id="SSF50969">
    <property type="entry name" value="YVTN repeat-like/Quinoprotein amine dehydrogenase"/>
    <property type="match status" value="1"/>
</dbReference>
<reference evidence="1 2" key="1">
    <citation type="submission" date="2024-09" db="EMBL/GenBank/DDBJ databases">
        <authorList>
            <person name="Sun Q."/>
            <person name="Mori K."/>
        </authorList>
    </citation>
    <scope>NUCLEOTIDE SEQUENCE [LARGE SCALE GENOMIC DNA]</scope>
    <source>
        <strain evidence="1 2">NCAIM B.02336</strain>
    </source>
</reference>
<dbReference type="InterPro" id="IPR011044">
    <property type="entry name" value="Quino_amine_DH_bsu"/>
</dbReference>
<evidence type="ECO:0008006" key="3">
    <source>
        <dbReference type="Google" id="ProtNLM"/>
    </source>
</evidence>
<name>A0ABV6PW23_9BURK</name>
<evidence type="ECO:0000313" key="2">
    <source>
        <dbReference type="Proteomes" id="UP001589834"/>
    </source>
</evidence>
<proteinExistence type="predicted"/>
<accession>A0ABV6PW23</accession>
<keyword evidence="2" id="KW-1185">Reference proteome</keyword>
<dbReference type="EMBL" id="JBHLTN010000029">
    <property type="protein sequence ID" value="MFC0593754.1"/>
    <property type="molecule type" value="Genomic_DNA"/>
</dbReference>
<protein>
    <recommendedName>
        <fullName evidence="3">YncE family protein</fullName>
    </recommendedName>
</protein>
<dbReference type="Proteomes" id="UP001589834">
    <property type="component" value="Unassembled WGS sequence"/>
</dbReference>
<comment type="caution">
    <text evidence="1">The sequence shown here is derived from an EMBL/GenBank/DDBJ whole genome shotgun (WGS) entry which is preliminary data.</text>
</comment>
<dbReference type="Gene3D" id="2.130.10.10">
    <property type="entry name" value="YVTN repeat-like/Quinoprotein amine dehydrogenase"/>
    <property type="match status" value="1"/>
</dbReference>
<gene>
    <name evidence="1" type="ORF">ACFFGG_14470</name>
</gene>
<dbReference type="InterPro" id="IPR015943">
    <property type="entry name" value="WD40/YVTN_repeat-like_dom_sf"/>
</dbReference>
<evidence type="ECO:0000313" key="1">
    <source>
        <dbReference type="EMBL" id="MFC0593754.1"/>
    </source>
</evidence>
<sequence>MRRLASSLRWLVRLAVVPTLCGMLLDGALARSDDASGIIRDAGMQLRWNYEKNSNGANDGLGQLTFDISDEASGNPLRYAPGQLAVWLQRQRPTLAEGELACRDRVKSLVSTGVGRRADVDLNTYRILSLNADRTLAFINPFVGLNNAKLESIVPLPDTPRAWVHAPSRGELWVLTGDAPARLVAVDTHRRQIVRALDLPGDGAGATLALDERGARVWVAQPAVGRVAVLDLAGRDAAWRSAAAARVRRMEAVETPDGPVILSTHADGRLQRWGANAAGVPQVLHGWSLPQPAQQLAFSTLARRLVAHDGQALLSIDPAGSAVRRLALGHPVADIAIVDEGRYAIAVGGDRMSMVDLATGTVHARSATVPGASRLALTQRFVYAVGNDEANADLWALADLRAGRVQPVRILLGSAGVPQGDDHRLRRAIAAADGAGLLVANAADRLIYQYAEGMMAPVGSYSNYKRTPLAIALLDLAPREVSPGRYQVPVRYDTGGMHHLIVSGAGPRFVGCDRVALPMTSGQAERESVPELKVRLVEDKPLTGARRRIVVALSEQTPQGSGQPLAQVSDLTLLMFDKRSGWQHRVHLGEIGAAGDATGRYAVEVSVPPGVAYDLFVGSVSRDLPFVRGRVQGAPETRP</sequence>
<dbReference type="RefSeq" id="WP_293221380.1">
    <property type="nucleotide sequence ID" value="NZ_JBHLTN010000029.1"/>
</dbReference>
<organism evidence="1 2">
    <name type="scientific">Ottowia pentelensis</name>
    <dbReference type="NCBI Taxonomy" id="511108"/>
    <lineage>
        <taxon>Bacteria</taxon>
        <taxon>Pseudomonadati</taxon>
        <taxon>Pseudomonadota</taxon>
        <taxon>Betaproteobacteria</taxon>
        <taxon>Burkholderiales</taxon>
        <taxon>Comamonadaceae</taxon>
        <taxon>Ottowia</taxon>
    </lineage>
</organism>